<keyword evidence="5" id="KW-0997">Cell inner membrane</keyword>
<evidence type="ECO:0000256" key="10">
    <source>
        <dbReference type="ARBA" id="ARBA00030775"/>
    </source>
</evidence>
<dbReference type="Pfam" id="PF07963">
    <property type="entry name" value="N_methyl"/>
    <property type="match status" value="1"/>
</dbReference>
<dbReference type="Proteomes" id="UP000430634">
    <property type="component" value="Unassembled WGS sequence"/>
</dbReference>
<evidence type="ECO:0000256" key="11">
    <source>
        <dbReference type="SAM" id="Phobius"/>
    </source>
</evidence>
<keyword evidence="4" id="KW-0488">Methylation</keyword>
<accession>A0A6I3T2Y4</accession>
<dbReference type="Gene3D" id="3.55.40.10">
    <property type="entry name" value="minor pseudopilin epsh domain"/>
    <property type="match status" value="1"/>
</dbReference>
<comment type="similarity">
    <text evidence="9">Belongs to the GSP H family.</text>
</comment>
<evidence type="ECO:0000313" key="14">
    <source>
        <dbReference type="Proteomes" id="UP000430634"/>
    </source>
</evidence>
<evidence type="ECO:0000313" key="13">
    <source>
        <dbReference type="EMBL" id="MTV55774.1"/>
    </source>
</evidence>
<evidence type="ECO:0000256" key="2">
    <source>
        <dbReference type="ARBA" id="ARBA00021549"/>
    </source>
</evidence>
<proteinExistence type="inferred from homology"/>
<dbReference type="AlphaFoldDB" id="A0A6I3T2Y4"/>
<evidence type="ECO:0000256" key="3">
    <source>
        <dbReference type="ARBA" id="ARBA00022475"/>
    </source>
</evidence>
<evidence type="ECO:0000256" key="8">
    <source>
        <dbReference type="ARBA" id="ARBA00023136"/>
    </source>
</evidence>
<gene>
    <name evidence="13" type="ORF">GM672_23905</name>
</gene>
<dbReference type="InterPro" id="IPR045584">
    <property type="entry name" value="Pilin-like"/>
</dbReference>
<reference evidence="13 14" key="1">
    <citation type="submission" date="2019-11" db="EMBL/GenBank/DDBJ databases">
        <title>Type strains purchased from KCTC, JCM and DSMZ.</title>
        <authorList>
            <person name="Lu H."/>
        </authorList>
    </citation>
    <scope>NUCLEOTIDE SEQUENCE [LARGE SCALE GENOMIC DNA]</scope>
    <source>
        <strain evidence="13 14">KCTC 52429</strain>
    </source>
</reference>
<dbReference type="SUPFAM" id="SSF54523">
    <property type="entry name" value="Pili subunits"/>
    <property type="match status" value="1"/>
</dbReference>
<dbReference type="OrthoDB" id="8929668at2"/>
<comment type="subcellular location">
    <subcellularLocation>
        <location evidence="1">Cell inner membrane</location>
        <topology evidence="1">Single-pass membrane protein</topology>
    </subcellularLocation>
</comment>
<evidence type="ECO:0000256" key="7">
    <source>
        <dbReference type="ARBA" id="ARBA00022989"/>
    </source>
</evidence>
<evidence type="ECO:0000256" key="9">
    <source>
        <dbReference type="ARBA" id="ARBA00025772"/>
    </source>
</evidence>
<organism evidence="13 14">
    <name type="scientific">Pseudoduganella buxea</name>
    <dbReference type="NCBI Taxonomy" id="1949069"/>
    <lineage>
        <taxon>Bacteria</taxon>
        <taxon>Pseudomonadati</taxon>
        <taxon>Pseudomonadota</taxon>
        <taxon>Betaproteobacteria</taxon>
        <taxon>Burkholderiales</taxon>
        <taxon>Oxalobacteraceae</taxon>
        <taxon>Telluria group</taxon>
        <taxon>Pseudoduganella</taxon>
    </lineage>
</organism>
<name>A0A6I3T2Y4_9BURK</name>
<evidence type="ECO:0000259" key="12">
    <source>
        <dbReference type="Pfam" id="PF12019"/>
    </source>
</evidence>
<dbReference type="GO" id="GO:0015627">
    <property type="term" value="C:type II protein secretion system complex"/>
    <property type="evidence" value="ECO:0007669"/>
    <property type="project" value="InterPro"/>
</dbReference>
<dbReference type="EMBL" id="WNKZ01000103">
    <property type="protein sequence ID" value="MTV55774.1"/>
    <property type="molecule type" value="Genomic_DNA"/>
</dbReference>
<keyword evidence="8 11" id="KW-0472">Membrane</keyword>
<comment type="caution">
    <text evidence="13">The sequence shown here is derived from an EMBL/GenBank/DDBJ whole genome shotgun (WGS) entry which is preliminary data.</text>
</comment>
<dbReference type="NCBIfam" id="TIGR02532">
    <property type="entry name" value="IV_pilin_GFxxxE"/>
    <property type="match status" value="1"/>
</dbReference>
<protein>
    <recommendedName>
        <fullName evidence="2">Type II secretion system protein H</fullName>
    </recommendedName>
    <alternativeName>
        <fullName evidence="10">General secretion pathway protein H</fullName>
    </alternativeName>
</protein>
<dbReference type="InterPro" id="IPR012902">
    <property type="entry name" value="N_methyl_site"/>
</dbReference>
<dbReference type="RefSeq" id="WP_155473034.1">
    <property type="nucleotide sequence ID" value="NZ_BMKG01000031.1"/>
</dbReference>
<keyword evidence="7 11" id="KW-1133">Transmembrane helix</keyword>
<sequence length="211" mass="22411">MRTTDTDQHGRTARHGPRPALLALSRAFTLVELLVALAVAGVLLGAAVPDLRAFVARQHIRVAAADLLASLHLARSAALGRAEIVVVAPVDGNGAWRQGWTVFADRDGNGRPGLGDDILFRHGPVADGLRIWSRLSAAAPPWYVAYNSAGRTCRAGNGTAANWGTLSLRLGGEERNIKINMLGRARLCDPRRERGCEAAGQPGQTKAADET</sequence>
<keyword evidence="6 11" id="KW-0812">Transmembrane</keyword>
<dbReference type="GO" id="GO:0015628">
    <property type="term" value="P:protein secretion by the type II secretion system"/>
    <property type="evidence" value="ECO:0007669"/>
    <property type="project" value="InterPro"/>
</dbReference>
<dbReference type="GO" id="GO:0005886">
    <property type="term" value="C:plasma membrane"/>
    <property type="evidence" value="ECO:0007669"/>
    <property type="project" value="UniProtKB-SubCell"/>
</dbReference>
<evidence type="ECO:0000256" key="5">
    <source>
        <dbReference type="ARBA" id="ARBA00022519"/>
    </source>
</evidence>
<dbReference type="Pfam" id="PF12019">
    <property type="entry name" value="GspH"/>
    <property type="match status" value="1"/>
</dbReference>
<evidence type="ECO:0000256" key="4">
    <source>
        <dbReference type="ARBA" id="ARBA00022481"/>
    </source>
</evidence>
<evidence type="ECO:0000256" key="6">
    <source>
        <dbReference type="ARBA" id="ARBA00022692"/>
    </source>
</evidence>
<dbReference type="InterPro" id="IPR022346">
    <property type="entry name" value="T2SS_GspH"/>
</dbReference>
<feature type="transmembrane region" description="Helical" evidence="11">
    <location>
        <begin position="27"/>
        <end position="48"/>
    </location>
</feature>
<keyword evidence="3" id="KW-1003">Cell membrane</keyword>
<feature type="domain" description="General secretion pathway GspH" evidence="12">
    <location>
        <begin position="63"/>
        <end position="183"/>
    </location>
</feature>
<evidence type="ECO:0000256" key="1">
    <source>
        <dbReference type="ARBA" id="ARBA00004377"/>
    </source>
</evidence>